<feature type="transmembrane region" description="Helical" evidence="1">
    <location>
        <begin position="148"/>
        <end position="169"/>
    </location>
</feature>
<dbReference type="Pfam" id="PF13803">
    <property type="entry name" value="DUF4184"/>
    <property type="match status" value="1"/>
</dbReference>
<keyword evidence="3" id="KW-1185">Reference proteome</keyword>
<sequence>MPATVPAHQAAVLPLKLAWPSRFDGVALVVGSTAPDLAYAFLPWWPFGSTHTPLALLWWALPVTVLLSTVIRRLVLPGAAHLPLRRLRLRDYAACARVRHRWWTTLSSALLGAATHIAWDQFTHAGGVVSWLPTLVSPSPFGVPWYKLAQYASGVTGTLVTAWCVMLIAKQRLIRRWHGPAEPPAGDPAKWRGTAYAVGAGLALVAVALPQGTLPHVLTARWLWAGVLAGVAARWRTRRDWASLTRRSRR</sequence>
<keyword evidence="1" id="KW-0472">Membrane</keyword>
<dbReference type="Proteomes" id="UP000548476">
    <property type="component" value="Unassembled WGS sequence"/>
</dbReference>
<name>A0A841FLS6_9ACTN</name>
<reference evidence="2 3" key="1">
    <citation type="submission" date="2020-08" db="EMBL/GenBank/DDBJ databases">
        <title>Genomic Encyclopedia of Type Strains, Phase IV (KMG-IV): sequencing the most valuable type-strain genomes for metagenomic binning, comparative biology and taxonomic classification.</title>
        <authorList>
            <person name="Goeker M."/>
        </authorList>
    </citation>
    <scope>NUCLEOTIDE SEQUENCE [LARGE SCALE GENOMIC DNA]</scope>
    <source>
        <strain evidence="2 3">YIM 65646</strain>
    </source>
</reference>
<keyword evidence="1" id="KW-0812">Transmembrane</keyword>
<feature type="transmembrane region" description="Helical" evidence="1">
    <location>
        <begin position="57"/>
        <end position="80"/>
    </location>
</feature>
<feature type="transmembrane region" description="Helical" evidence="1">
    <location>
        <begin position="101"/>
        <end position="119"/>
    </location>
</feature>
<accession>A0A841FLS6</accession>
<feature type="transmembrane region" description="Helical" evidence="1">
    <location>
        <begin position="189"/>
        <end position="209"/>
    </location>
</feature>
<evidence type="ECO:0000313" key="3">
    <source>
        <dbReference type="Proteomes" id="UP000548476"/>
    </source>
</evidence>
<organism evidence="2 3">
    <name type="scientific">Phytomonospora endophytica</name>
    <dbReference type="NCBI Taxonomy" id="714109"/>
    <lineage>
        <taxon>Bacteria</taxon>
        <taxon>Bacillati</taxon>
        <taxon>Actinomycetota</taxon>
        <taxon>Actinomycetes</taxon>
        <taxon>Micromonosporales</taxon>
        <taxon>Micromonosporaceae</taxon>
        <taxon>Phytomonospora</taxon>
    </lineage>
</organism>
<dbReference type="AlphaFoldDB" id="A0A841FLS6"/>
<evidence type="ECO:0008006" key="4">
    <source>
        <dbReference type="Google" id="ProtNLM"/>
    </source>
</evidence>
<dbReference type="EMBL" id="JACHGT010000007">
    <property type="protein sequence ID" value="MBB6035873.1"/>
    <property type="molecule type" value="Genomic_DNA"/>
</dbReference>
<dbReference type="RefSeq" id="WP_184788701.1">
    <property type="nucleotide sequence ID" value="NZ_BONT01000105.1"/>
</dbReference>
<dbReference type="InterPro" id="IPR025238">
    <property type="entry name" value="DUF4184"/>
</dbReference>
<evidence type="ECO:0000313" key="2">
    <source>
        <dbReference type="EMBL" id="MBB6035873.1"/>
    </source>
</evidence>
<protein>
    <recommendedName>
        <fullName evidence="4">DUF4184 family protein</fullName>
    </recommendedName>
</protein>
<comment type="caution">
    <text evidence="2">The sequence shown here is derived from an EMBL/GenBank/DDBJ whole genome shotgun (WGS) entry which is preliminary data.</text>
</comment>
<feature type="transmembrane region" description="Helical" evidence="1">
    <location>
        <begin position="221"/>
        <end position="237"/>
    </location>
</feature>
<keyword evidence="1" id="KW-1133">Transmembrane helix</keyword>
<gene>
    <name evidence="2" type="ORF">HNR73_003737</name>
</gene>
<proteinExistence type="predicted"/>
<evidence type="ECO:0000256" key="1">
    <source>
        <dbReference type="SAM" id="Phobius"/>
    </source>
</evidence>